<accession>A0A0D9VR80</accession>
<feature type="region of interest" description="Disordered" evidence="1">
    <location>
        <begin position="1"/>
        <end position="69"/>
    </location>
</feature>
<dbReference type="Proteomes" id="UP000032180">
    <property type="component" value="Chromosome 3"/>
</dbReference>
<evidence type="ECO:0000256" key="1">
    <source>
        <dbReference type="SAM" id="MobiDB-lite"/>
    </source>
</evidence>
<evidence type="ECO:0000313" key="2">
    <source>
        <dbReference type="EnsemblPlants" id="LPERR03G07590.1"/>
    </source>
</evidence>
<dbReference type="Gramene" id="LPERR03G07590.1">
    <property type="protein sequence ID" value="LPERR03G07590.1"/>
    <property type="gene ID" value="LPERR03G07590"/>
</dbReference>
<reference evidence="2 3" key="1">
    <citation type="submission" date="2012-08" db="EMBL/GenBank/DDBJ databases">
        <title>Oryza genome evolution.</title>
        <authorList>
            <person name="Wing R.A."/>
        </authorList>
    </citation>
    <scope>NUCLEOTIDE SEQUENCE</scope>
</reference>
<keyword evidence="3" id="KW-1185">Reference proteome</keyword>
<dbReference type="EnsemblPlants" id="LPERR03G07590.1">
    <property type="protein sequence ID" value="LPERR03G07590.1"/>
    <property type="gene ID" value="LPERR03G07590"/>
</dbReference>
<proteinExistence type="predicted"/>
<name>A0A0D9VR80_9ORYZ</name>
<feature type="compositionally biased region" description="Basic and acidic residues" evidence="1">
    <location>
        <begin position="50"/>
        <end position="69"/>
    </location>
</feature>
<evidence type="ECO:0000313" key="3">
    <source>
        <dbReference type="Proteomes" id="UP000032180"/>
    </source>
</evidence>
<reference evidence="2" key="3">
    <citation type="submission" date="2015-04" db="UniProtKB">
        <authorList>
            <consortium name="EnsemblPlants"/>
        </authorList>
    </citation>
    <scope>IDENTIFICATION</scope>
</reference>
<dbReference type="HOGENOM" id="CLU_2779494_0_0_1"/>
<sequence length="69" mass="7691">MYAFVDLAVLERHPPRSEHRGGRRRRGEGGSLDLGGPTAAAYGGRPRTHGSPEESSGFRERQQFGRERK</sequence>
<organism evidence="2 3">
    <name type="scientific">Leersia perrieri</name>
    <dbReference type="NCBI Taxonomy" id="77586"/>
    <lineage>
        <taxon>Eukaryota</taxon>
        <taxon>Viridiplantae</taxon>
        <taxon>Streptophyta</taxon>
        <taxon>Embryophyta</taxon>
        <taxon>Tracheophyta</taxon>
        <taxon>Spermatophyta</taxon>
        <taxon>Magnoliopsida</taxon>
        <taxon>Liliopsida</taxon>
        <taxon>Poales</taxon>
        <taxon>Poaceae</taxon>
        <taxon>BOP clade</taxon>
        <taxon>Oryzoideae</taxon>
        <taxon>Oryzeae</taxon>
        <taxon>Oryzinae</taxon>
        <taxon>Leersia</taxon>
    </lineage>
</organism>
<feature type="compositionally biased region" description="Basic and acidic residues" evidence="1">
    <location>
        <begin position="9"/>
        <end position="20"/>
    </location>
</feature>
<protein>
    <submittedName>
        <fullName evidence="2">Uncharacterized protein</fullName>
    </submittedName>
</protein>
<dbReference type="AlphaFoldDB" id="A0A0D9VR80"/>
<reference evidence="3" key="2">
    <citation type="submission" date="2013-12" db="EMBL/GenBank/DDBJ databases">
        <authorList>
            <person name="Yu Y."/>
            <person name="Lee S."/>
            <person name="de Baynast K."/>
            <person name="Wissotski M."/>
            <person name="Liu L."/>
            <person name="Talag J."/>
            <person name="Goicoechea J."/>
            <person name="Angelova A."/>
            <person name="Jetty R."/>
            <person name="Kudrna D."/>
            <person name="Golser W."/>
            <person name="Rivera L."/>
            <person name="Zhang J."/>
            <person name="Wing R."/>
        </authorList>
    </citation>
    <scope>NUCLEOTIDE SEQUENCE</scope>
</reference>